<dbReference type="Gene3D" id="6.10.140.2220">
    <property type="match status" value="1"/>
</dbReference>
<name>A0A2P6TIG3_CHLSO</name>
<protein>
    <submittedName>
        <fullName evidence="7">Tudor domain-containing</fullName>
    </submittedName>
</protein>
<gene>
    <name evidence="7" type="ORF">C2E21_7438</name>
</gene>
<keyword evidence="1" id="KW-0479">Metal-binding</keyword>
<keyword evidence="8" id="KW-1185">Reference proteome</keyword>
<feature type="region of interest" description="Disordered" evidence="5">
    <location>
        <begin position="1"/>
        <end position="21"/>
    </location>
</feature>
<evidence type="ECO:0000256" key="2">
    <source>
        <dbReference type="ARBA" id="ARBA00022771"/>
    </source>
</evidence>
<reference evidence="7 8" key="1">
    <citation type="journal article" date="2018" name="Plant J.">
        <title>Genome sequences of Chlorella sorokiniana UTEX 1602 and Micractinium conductrix SAG 241.80: implications to maltose excretion by a green alga.</title>
        <authorList>
            <person name="Arriola M.B."/>
            <person name="Velmurugan N."/>
            <person name="Zhang Y."/>
            <person name="Plunkett M.H."/>
            <person name="Hondzo H."/>
            <person name="Barney B.M."/>
        </authorList>
    </citation>
    <scope>NUCLEOTIDE SEQUENCE [LARGE SCALE GENOMIC DNA]</scope>
    <source>
        <strain evidence="8">UTEX 1602</strain>
    </source>
</reference>
<evidence type="ECO:0000313" key="8">
    <source>
        <dbReference type="Proteomes" id="UP000239899"/>
    </source>
</evidence>
<evidence type="ECO:0000256" key="5">
    <source>
        <dbReference type="SAM" id="MobiDB-lite"/>
    </source>
</evidence>
<evidence type="ECO:0000256" key="1">
    <source>
        <dbReference type="ARBA" id="ARBA00022723"/>
    </source>
</evidence>
<dbReference type="SUPFAM" id="SSF144232">
    <property type="entry name" value="HIT/MYND zinc finger-like"/>
    <property type="match status" value="1"/>
</dbReference>
<dbReference type="InterPro" id="IPR002893">
    <property type="entry name" value="Znf_MYND"/>
</dbReference>
<dbReference type="Proteomes" id="UP000239899">
    <property type="component" value="Unassembled WGS sequence"/>
</dbReference>
<dbReference type="STRING" id="3076.A0A2P6TIG3"/>
<proteinExistence type="predicted"/>
<dbReference type="EMBL" id="LHPG02000015">
    <property type="protein sequence ID" value="PRW34056.1"/>
    <property type="molecule type" value="Genomic_DNA"/>
</dbReference>
<keyword evidence="3" id="KW-0862">Zinc</keyword>
<feature type="domain" description="MYND-type" evidence="6">
    <location>
        <begin position="136"/>
        <end position="170"/>
    </location>
</feature>
<dbReference type="Pfam" id="PF01753">
    <property type="entry name" value="zf-MYND"/>
    <property type="match status" value="1"/>
</dbReference>
<dbReference type="AlphaFoldDB" id="A0A2P6TIG3"/>
<keyword evidence="2 4" id="KW-0863">Zinc-finger</keyword>
<evidence type="ECO:0000256" key="4">
    <source>
        <dbReference type="PROSITE-ProRule" id="PRU00134"/>
    </source>
</evidence>
<dbReference type="GO" id="GO:0008270">
    <property type="term" value="F:zinc ion binding"/>
    <property type="evidence" value="ECO:0007669"/>
    <property type="project" value="UniProtKB-KW"/>
</dbReference>
<feature type="compositionally biased region" description="Low complexity" evidence="5">
    <location>
        <begin position="7"/>
        <end position="21"/>
    </location>
</feature>
<sequence length="173" mass="18892">MRPPSSPSGMPRMPSQAPAAQPLAAEFQAAADASLAGMLALEPSNPSGWHTKALHLRYAGEEAMQAALRCYRQAQQQGSNWYLAQGGAHAMLALPRNAGLGPELRQAAVEAFQQAEPAVQRVKKLLPQAWVQTIEGVRALGLRRCSRCKQVSYCSAECQKKHWPQHRELCRPA</sequence>
<accession>A0A2P6TIG3</accession>
<comment type="caution">
    <text evidence="7">The sequence shown here is derived from an EMBL/GenBank/DDBJ whole genome shotgun (WGS) entry which is preliminary data.</text>
</comment>
<evidence type="ECO:0000256" key="3">
    <source>
        <dbReference type="ARBA" id="ARBA00022833"/>
    </source>
</evidence>
<dbReference type="PROSITE" id="PS50865">
    <property type="entry name" value="ZF_MYND_2"/>
    <property type="match status" value="1"/>
</dbReference>
<evidence type="ECO:0000313" key="7">
    <source>
        <dbReference type="EMBL" id="PRW34056.1"/>
    </source>
</evidence>
<evidence type="ECO:0000259" key="6">
    <source>
        <dbReference type="PROSITE" id="PS50865"/>
    </source>
</evidence>
<dbReference type="OrthoDB" id="540581at2759"/>
<organism evidence="7 8">
    <name type="scientific">Chlorella sorokiniana</name>
    <name type="common">Freshwater green alga</name>
    <dbReference type="NCBI Taxonomy" id="3076"/>
    <lineage>
        <taxon>Eukaryota</taxon>
        <taxon>Viridiplantae</taxon>
        <taxon>Chlorophyta</taxon>
        <taxon>core chlorophytes</taxon>
        <taxon>Trebouxiophyceae</taxon>
        <taxon>Chlorellales</taxon>
        <taxon>Chlorellaceae</taxon>
        <taxon>Chlorella clade</taxon>
        <taxon>Chlorella</taxon>
    </lineage>
</organism>